<dbReference type="KEGG" id="est:DN752_08985"/>
<evidence type="ECO:0000256" key="2">
    <source>
        <dbReference type="PROSITE-ProRule" id="PRU00335"/>
    </source>
</evidence>
<dbReference type="Gene3D" id="1.10.357.10">
    <property type="entry name" value="Tetracycline Repressor, domain 2"/>
    <property type="match status" value="1"/>
</dbReference>
<gene>
    <name evidence="4" type="ORF">DN752_08985</name>
</gene>
<keyword evidence="5" id="KW-1185">Reference proteome</keyword>
<dbReference type="AlphaFoldDB" id="A0A2Z4IHP0"/>
<dbReference type="PRINTS" id="PR00455">
    <property type="entry name" value="HTHTETR"/>
</dbReference>
<dbReference type="Proteomes" id="UP000248688">
    <property type="component" value="Chromosome"/>
</dbReference>
<dbReference type="GO" id="GO:0003677">
    <property type="term" value="F:DNA binding"/>
    <property type="evidence" value="ECO:0007669"/>
    <property type="project" value="UniProtKB-UniRule"/>
</dbReference>
<dbReference type="Pfam" id="PF00440">
    <property type="entry name" value="TetR_N"/>
    <property type="match status" value="1"/>
</dbReference>
<keyword evidence="1 2" id="KW-0238">DNA-binding</keyword>
<dbReference type="PANTHER" id="PTHR43479:SF11">
    <property type="entry name" value="ACREF_ENVCD OPERON REPRESSOR-RELATED"/>
    <property type="match status" value="1"/>
</dbReference>
<organism evidence="4 5">
    <name type="scientific">Echinicola strongylocentroti</name>
    <dbReference type="NCBI Taxonomy" id="1795355"/>
    <lineage>
        <taxon>Bacteria</taxon>
        <taxon>Pseudomonadati</taxon>
        <taxon>Bacteroidota</taxon>
        <taxon>Cytophagia</taxon>
        <taxon>Cytophagales</taxon>
        <taxon>Cyclobacteriaceae</taxon>
        <taxon>Echinicola</taxon>
    </lineage>
</organism>
<dbReference type="PROSITE" id="PS50977">
    <property type="entry name" value="HTH_TETR_2"/>
    <property type="match status" value="1"/>
</dbReference>
<reference evidence="4 5" key="1">
    <citation type="submission" date="2018-06" db="EMBL/GenBank/DDBJ databases">
        <title>Echinicola strongylocentroti sp. nov., isolated from a sea urchin Strongylocentrotus intermedius.</title>
        <authorList>
            <person name="Bae S.S."/>
        </authorList>
    </citation>
    <scope>NUCLEOTIDE SEQUENCE [LARGE SCALE GENOMIC DNA]</scope>
    <source>
        <strain evidence="4 5">MEBiC08714</strain>
    </source>
</reference>
<dbReference type="PANTHER" id="PTHR43479">
    <property type="entry name" value="ACREF/ENVCD OPERON REPRESSOR-RELATED"/>
    <property type="match status" value="1"/>
</dbReference>
<name>A0A2Z4IHP0_9BACT</name>
<dbReference type="InterPro" id="IPR050624">
    <property type="entry name" value="HTH-type_Tx_Regulator"/>
</dbReference>
<accession>A0A2Z4IHP0</accession>
<dbReference type="SUPFAM" id="SSF46689">
    <property type="entry name" value="Homeodomain-like"/>
    <property type="match status" value="1"/>
</dbReference>
<evidence type="ECO:0000313" key="4">
    <source>
        <dbReference type="EMBL" id="AWW30249.1"/>
    </source>
</evidence>
<proteinExistence type="predicted"/>
<dbReference type="RefSeq" id="WP_112783633.1">
    <property type="nucleotide sequence ID" value="NZ_CP030041.1"/>
</dbReference>
<dbReference type="EMBL" id="CP030041">
    <property type="protein sequence ID" value="AWW30249.1"/>
    <property type="molecule type" value="Genomic_DNA"/>
</dbReference>
<protein>
    <submittedName>
        <fullName evidence="4">TetR/AcrR family transcriptional regulator</fullName>
    </submittedName>
</protein>
<dbReference type="InterPro" id="IPR009057">
    <property type="entry name" value="Homeodomain-like_sf"/>
</dbReference>
<feature type="DNA-binding region" description="H-T-H motif" evidence="2">
    <location>
        <begin position="37"/>
        <end position="56"/>
    </location>
</feature>
<dbReference type="InterPro" id="IPR001647">
    <property type="entry name" value="HTH_TetR"/>
</dbReference>
<evidence type="ECO:0000313" key="5">
    <source>
        <dbReference type="Proteomes" id="UP000248688"/>
    </source>
</evidence>
<evidence type="ECO:0000259" key="3">
    <source>
        <dbReference type="PROSITE" id="PS50977"/>
    </source>
</evidence>
<sequence>MARKIPHGEFRNKERTKLKLIQAVGEIIRTQGYTKLGVNRIADTAGVSKKLIYRYFGNADKLIETYIRGEDYWMAFYDSLRQLADHKDDDYGKKTIEMTLKNLYEHMSNSQEAQKIILWEISEKSQLMFEICNDREKLGATILAKMDPLFDKTDIDIRGILALILGGIYYIVLHSNSTGGSFCEIENENRKNRISRSIETILEWAYNEAEKQAK</sequence>
<evidence type="ECO:0000256" key="1">
    <source>
        <dbReference type="ARBA" id="ARBA00023125"/>
    </source>
</evidence>
<dbReference type="OrthoDB" id="836882at2"/>
<feature type="domain" description="HTH tetR-type" evidence="3">
    <location>
        <begin position="14"/>
        <end position="74"/>
    </location>
</feature>